<dbReference type="AlphaFoldDB" id="A0A915PC15"/>
<dbReference type="Proteomes" id="UP000887560">
    <property type="component" value="Unplaced"/>
</dbReference>
<accession>A0A915PC15</accession>
<dbReference type="SMART" id="SM01088">
    <property type="entry name" value="Col_cuticle_N"/>
    <property type="match status" value="1"/>
</dbReference>
<keyword evidence="4" id="KW-1185">Reference proteome</keyword>
<keyword evidence="1" id="KW-0677">Repeat</keyword>
<keyword evidence="2" id="KW-0812">Transmembrane</keyword>
<reference evidence="5" key="1">
    <citation type="submission" date="2022-11" db="UniProtKB">
        <authorList>
            <consortium name="WormBaseParasite"/>
        </authorList>
    </citation>
    <scope>IDENTIFICATION</scope>
</reference>
<dbReference type="InterPro" id="IPR002486">
    <property type="entry name" value="Col_cuticle_N"/>
</dbReference>
<evidence type="ECO:0000313" key="5">
    <source>
        <dbReference type="WBParaSite" id="scf7180000423978.g11969"/>
    </source>
</evidence>
<evidence type="ECO:0000259" key="3">
    <source>
        <dbReference type="SMART" id="SM01088"/>
    </source>
</evidence>
<evidence type="ECO:0000313" key="4">
    <source>
        <dbReference type="Proteomes" id="UP000887560"/>
    </source>
</evidence>
<feature type="transmembrane region" description="Helical" evidence="2">
    <location>
        <begin position="12"/>
        <end position="36"/>
    </location>
</feature>
<name>A0A915PC15_9BILA</name>
<proteinExistence type="predicted"/>
<organism evidence="4 5">
    <name type="scientific">Meloidogyne floridensis</name>
    <dbReference type="NCBI Taxonomy" id="298350"/>
    <lineage>
        <taxon>Eukaryota</taxon>
        <taxon>Metazoa</taxon>
        <taxon>Ecdysozoa</taxon>
        <taxon>Nematoda</taxon>
        <taxon>Chromadorea</taxon>
        <taxon>Rhabditida</taxon>
        <taxon>Tylenchina</taxon>
        <taxon>Tylenchomorpha</taxon>
        <taxon>Tylenchoidea</taxon>
        <taxon>Meloidogynidae</taxon>
        <taxon>Meloidogyninae</taxon>
        <taxon>Meloidogyne</taxon>
    </lineage>
</organism>
<sequence>MSIISKKGSEKVFISSTISLCAIITITSIFAIISLFNDLNSFYSEIYNDLEDFNGIANDAWNKLIKESNSYDFKQRFRRQYEQQPQKPSEQKSKLLPNKLTLKILLRSM</sequence>
<dbReference type="GO" id="GO:0042302">
    <property type="term" value="F:structural constituent of cuticle"/>
    <property type="evidence" value="ECO:0007669"/>
    <property type="project" value="InterPro"/>
</dbReference>
<evidence type="ECO:0000256" key="1">
    <source>
        <dbReference type="ARBA" id="ARBA00022737"/>
    </source>
</evidence>
<protein>
    <submittedName>
        <fullName evidence="5">Nematode cuticle collagen N-terminal domain-containing protein</fullName>
    </submittedName>
</protein>
<keyword evidence="2" id="KW-0472">Membrane</keyword>
<keyword evidence="2" id="KW-1133">Transmembrane helix</keyword>
<dbReference type="WBParaSite" id="scf7180000423978.g11969">
    <property type="protein sequence ID" value="scf7180000423978.g11969"/>
    <property type="gene ID" value="scf7180000423978.g11969"/>
</dbReference>
<dbReference type="Pfam" id="PF01484">
    <property type="entry name" value="Col_cuticle_N"/>
    <property type="match status" value="1"/>
</dbReference>
<evidence type="ECO:0000256" key="2">
    <source>
        <dbReference type="SAM" id="Phobius"/>
    </source>
</evidence>
<feature type="domain" description="Nematode cuticle collagen N-terminal" evidence="3">
    <location>
        <begin position="12"/>
        <end position="64"/>
    </location>
</feature>